<keyword evidence="3" id="KW-1185">Reference proteome</keyword>
<dbReference type="GO" id="GO:0003677">
    <property type="term" value="F:DNA binding"/>
    <property type="evidence" value="ECO:0007669"/>
    <property type="project" value="InterPro"/>
</dbReference>
<dbReference type="Pfam" id="PF03374">
    <property type="entry name" value="ANT"/>
    <property type="match status" value="1"/>
</dbReference>
<name>A0A0R2EWH4_9LACO</name>
<accession>A0A0R2EWH4</accession>
<evidence type="ECO:0000313" key="2">
    <source>
        <dbReference type="EMBL" id="KRN20622.1"/>
    </source>
</evidence>
<sequence>MNELVIMKNQQAVTSSLQVAETFGKQHKDVLEAIKAKINTAENSALLNQMFSKGTYKASNGKTNPMYYMNRDGFSFIVMGFTGHKADSFKLEYISAFNQLEKAVKEQSKDSYMIEDPVKRAQRWIEERKAYDKAAVKADYFDKQMHNPGLLTATVIAKEYGKSAVWLNRYLEKLGVVYRQGKNWIIRQKYAGKGYMGYDNWSDESNKHVRPLLKWTQRGKKFIYDLLAQNGILPVIELMQVQQTDLLEGGY</sequence>
<feature type="domain" description="Antirepressor protein C-terminal" evidence="1">
    <location>
        <begin position="133"/>
        <end position="228"/>
    </location>
</feature>
<dbReference type="PATRIC" id="fig|1423804.4.peg.1521"/>
<dbReference type="InterPro" id="IPR005039">
    <property type="entry name" value="Ant_C"/>
</dbReference>
<dbReference type="AlphaFoldDB" id="A0A0R2EWH4"/>
<dbReference type="Proteomes" id="UP000051442">
    <property type="component" value="Unassembled WGS sequence"/>
</dbReference>
<comment type="caution">
    <text evidence="2">The sequence shown here is derived from an EMBL/GenBank/DDBJ whole genome shotgun (WGS) entry which is preliminary data.</text>
</comment>
<organism evidence="2 3">
    <name type="scientific">Secundilactobacillus similis DSM 23365 = JCM 2765</name>
    <dbReference type="NCBI Taxonomy" id="1423804"/>
    <lineage>
        <taxon>Bacteria</taxon>
        <taxon>Bacillati</taxon>
        <taxon>Bacillota</taxon>
        <taxon>Bacilli</taxon>
        <taxon>Lactobacillales</taxon>
        <taxon>Lactobacillaceae</taxon>
        <taxon>Secundilactobacillus</taxon>
    </lineage>
</organism>
<proteinExistence type="predicted"/>
<reference evidence="2 3" key="1">
    <citation type="journal article" date="2015" name="Genome Announc.">
        <title>Expanding the biotechnology potential of lactobacilli through comparative genomics of 213 strains and associated genera.</title>
        <authorList>
            <person name="Sun Z."/>
            <person name="Harris H.M."/>
            <person name="McCann A."/>
            <person name="Guo C."/>
            <person name="Argimon S."/>
            <person name="Zhang W."/>
            <person name="Yang X."/>
            <person name="Jeffery I.B."/>
            <person name="Cooney J.C."/>
            <person name="Kagawa T.F."/>
            <person name="Liu W."/>
            <person name="Song Y."/>
            <person name="Salvetti E."/>
            <person name="Wrobel A."/>
            <person name="Rasinkangas P."/>
            <person name="Parkhill J."/>
            <person name="Rea M.C."/>
            <person name="O'Sullivan O."/>
            <person name="Ritari J."/>
            <person name="Douillard F.P."/>
            <person name="Paul Ross R."/>
            <person name="Yang R."/>
            <person name="Briner A.E."/>
            <person name="Felis G.E."/>
            <person name="de Vos W.M."/>
            <person name="Barrangou R."/>
            <person name="Klaenhammer T.R."/>
            <person name="Caufield P.W."/>
            <person name="Cui Y."/>
            <person name="Zhang H."/>
            <person name="O'Toole P.W."/>
        </authorList>
    </citation>
    <scope>NUCLEOTIDE SEQUENCE [LARGE SCALE GENOMIC DNA]</scope>
    <source>
        <strain evidence="2 3">DSM 23365</strain>
    </source>
</reference>
<gene>
    <name evidence="2" type="ORF">FD14_GL001407</name>
</gene>
<dbReference type="NCBIfam" id="TIGR02681">
    <property type="entry name" value="phage_pRha"/>
    <property type="match status" value="1"/>
</dbReference>
<dbReference type="EMBL" id="AYZM01000131">
    <property type="protein sequence ID" value="KRN20622.1"/>
    <property type="molecule type" value="Genomic_DNA"/>
</dbReference>
<dbReference type="STRING" id="1423804.FD14_GL001407"/>
<evidence type="ECO:0000259" key="1">
    <source>
        <dbReference type="Pfam" id="PF03374"/>
    </source>
</evidence>
<evidence type="ECO:0000313" key="3">
    <source>
        <dbReference type="Proteomes" id="UP000051442"/>
    </source>
</evidence>
<dbReference type="Pfam" id="PF09669">
    <property type="entry name" value="Phage_pRha"/>
    <property type="match status" value="1"/>
</dbReference>
<dbReference type="RefSeq" id="WP_162260897.1">
    <property type="nucleotide sequence ID" value="NZ_AYZM01000131.1"/>
</dbReference>
<dbReference type="InterPro" id="IPR014054">
    <property type="entry name" value="Phage_regulatory_Rha"/>
</dbReference>
<protein>
    <submittedName>
        <fullName evidence="2">Phage-related antirepressor</fullName>
    </submittedName>
</protein>